<reference evidence="2 3" key="1">
    <citation type="submission" date="2020-04" db="EMBL/GenBank/DDBJ databases">
        <title>Paraburkholderia sp. G-4-1-8 isolated from soil.</title>
        <authorList>
            <person name="Dahal R.H."/>
        </authorList>
    </citation>
    <scope>NUCLEOTIDE SEQUENCE [LARGE SCALE GENOMIC DNA]</scope>
    <source>
        <strain evidence="2 3">G-4-1-8</strain>
    </source>
</reference>
<dbReference type="EMBL" id="JABBFZ010000006">
    <property type="protein sequence ID" value="NML31726.1"/>
    <property type="molecule type" value="Genomic_DNA"/>
</dbReference>
<dbReference type="Proteomes" id="UP000583127">
    <property type="component" value="Unassembled WGS sequence"/>
</dbReference>
<comment type="caution">
    <text evidence="2">The sequence shown here is derived from an EMBL/GenBank/DDBJ whole genome shotgun (WGS) entry which is preliminary data.</text>
</comment>
<dbReference type="Pfam" id="PF03781">
    <property type="entry name" value="FGE-sulfatase"/>
    <property type="match status" value="1"/>
</dbReference>
<accession>A0A7X9X5D2</accession>
<organism evidence="2 3">
    <name type="scientific">Paraburkholderia antibiotica</name>
    <dbReference type="NCBI Taxonomy" id="2728839"/>
    <lineage>
        <taxon>Bacteria</taxon>
        <taxon>Pseudomonadati</taxon>
        <taxon>Pseudomonadota</taxon>
        <taxon>Betaproteobacteria</taxon>
        <taxon>Burkholderiales</taxon>
        <taxon>Burkholderiaceae</taxon>
        <taxon>Paraburkholderia</taxon>
    </lineage>
</organism>
<sequence>MTTAARALTDADIANLSLYLSAQLPALGHAGATHSAAASGKPFRDCPDCPELVPLPPGRFVMGSPPSETGRFGNEKQHVVDIAASFAIGRFDVTFAQWDACVRDGGCRAYNPSDDGHGRDTYPAVNVDWDDARAYLAWLTQKTGVRYRLPSEAEWEYAARAGTSTARWWGDGLTRDDANYGPDVCEQQTNCGGYAQGADKWMYSSPVGSFPANPFGLFDELGNVWQWTADCWHDDYTGAPGDGSAWDAAACSRHVIRGGSWSNVPSFVRAASRAAVPTTVRRGYLGFRVVREMPEGEVGQLAKSP</sequence>
<dbReference type="SUPFAM" id="SSF56436">
    <property type="entry name" value="C-type lectin-like"/>
    <property type="match status" value="1"/>
</dbReference>
<dbReference type="InterPro" id="IPR051043">
    <property type="entry name" value="Sulfatase_Mod_Factor_Kinase"/>
</dbReference>
<dbReference type="InterPro" id="IPR016187">
    <property type="entry name" value="CTDL_fold"/>
</dbReference>
<evidence type="ECO:0000313" key="3">
    <source>
        <dbReference type="Proteomes" id="UP000583127"/>
    </source>
</evidence>
<evidence type="ECO:0000313" key="2">
    <source>
        <dbReference type="EMBL" id="NML31726.1"/>
    </source>
</evidence>
<name>A0A7X9X5D2_9BURK</name>
<dbReference type="GO" id="GO:0120147">
    <property type="term" value="F:formylglycine-generating oxidase activity"/>
    <property type="evidence" value="ECO:0007669"/>
    <property type="project" value="TreeGrafter"/>
</dbReference>
<keyword evidence="3" id="KW-1185">Reference proteome</keyword>
<dbReference type="PANTHER" id="PTHR23150">
    <property type="entry name" value="SULFATASE MODIFYING FACTOR 1, 2"/>
    <property type="match status" value="1"/>
</dbReference>
<proteinExistence type="predicted"/>
<dbReference type="PANTHER" id="PTHR23150:SF35">
    <property type="entry name" value="BLL6746 PROTEIN"/>
    <property type="match status" value="1"/>
</dbReference>
<dbReference type="InterPro" id="IPR005532">
    <property type="entry name" value="SUMF_dom"/>
</dbReference>
<dbReference type="AlphaFoldDB" id="A0A7X9X5D2"/>
<dbReference type="Gene3D" id="3.90.1580.10">
    <property type="entry name" value="paralog of FGE (formylglycine-generating enzyme)"/>
    <property type="match status" value="1"/>
</dbReference>
<protein>
    <submittedName>
        <fullName evidence="2">Formylglycine-generating enzyme family protein</fullName>
    </submittedName>
</protein>
<feature type="domain" description="Sulfatase-modifying factor enzyme-like" evidence="1">
    <location>
        <begin position="49"/>
        <end position="291"/>
    </location>
</feature>
<evidence type="ECO:0000259" key="1">
    <source>
        <dbReference type="Pfam" id="PF03781"/>
    </source>
</evidence>
<dbReference type="InterPro" id="IPR042095">
    <property type="entry name" value="SUMF_sf"/>
</dbReference>
<gene>
    <name evidence="2" type="ORF">HHL14_12870</name>
</gene>